<dbReference type="Proteomes" id="UP000186601">
    <property type="component" value="Unassembled WGS sequence"/>
</dbReference>
<reference evidence="1 2" key="1">
    <citation type="submission" date="2018-02" db="EMBL/GenBank/DDBJ databases">
        <title>Genome sequence of the basidiomycete white-rot fungus Phlebia centrifuga.</title>
        <authorList>
            <person name="Granchi Z."/>
            <person name="Peng M."/>
            <person name="de Vries R.P."/>
            <person name="Hilden K."/>
            <person name="Makela M.R."/>
            <person name="Grigoriev I."/>
            <person name="Riley R."/>
        </authorList>
    </citation>
    <scope>NUCLEOTIDE SEQUENCE [LARGE SCALE GENOMIC DNA]</scope>
    <source>
        <strain evidence="1 2">FBCC195</strain>
    </source>
</reference>
<dbReference type="SUPFAM" id="SSF51445">
    <property type="entry name" value="(Trans)glycosidases"/>
    <property type="match status" value="1"/>
</dbReference>
<name>A0A2R6NY00_9APHY</name>
<organism evidence="1 2">
    <name type="scientific">Hermanssonia centrifuga</name>
    <dbReference type="NCBI Taxonomy" id="98765"/>
    <lineage>
        <taxon>Eukaryota</taxon>
        <taxon>Fungi</taxon>
        <taxon>Dikarya</taxon>
        <taxon>Basidiomycota</taxon>
        <taxon>Agaricomycotina</taxon>
        <taxon>Agaricomycetes</taxon>
        <taxon>Polyporales</taxon>
        <taxon>Meruliaceae</taxon>
        <taxon>Hermanssonia</taxon>
    </lineage>
</organism>
<accession>A0A2R6NY00</accession>
<protein>
    <submittedName>
        <fullName evidence="1">Uncharacterized protein</fullName>
    </submittedName>
</protein>
<dbReference type="InterPro" id="IPR017853">
    <property type="entry name" value="GH"/>
</dbReference>
<comment type="caution">
    <text evidence="1">The sequence shown here is derived from an EMBL/GenBank/DDBJ whole genome shotgun (WGS) entry which is preliminary data.</text>
</comment>
<sequence length="180" mass="20089">MPWSGISYSKQFGFNGDDVWISRRDSLFASLHANPKAKFVTRVVQFGSEPLYDNVLPPDQLTEQVILAKANLSSLNIPVTVSELAYGYQERGGAQDVLDAIDSINIHMLPFFDQTASTAELIDPQDYYVLLDEHCTDFKNTVGGGVGWFAHIYSDYMEPGYGIYNTSGQMKFAFGPRTHC</sequence>
<evidence type="ECO:0000313" key="2">
    <source>
        <dbReference type="Proteomes" id="UP000186601"/>
    </source>
</evidence>
<evidence type="ECO:0000313" key="1">
    <source>
        <dbReference type="EMBL" id="PSR79646.1"/>
    </source>
</evidence>
<dbReference type="EMBL" id="MLYV02000690">
    <property type="protein sequence ID" value="PSR79646.1"/>
    <property type="molecule type" value="Genomic_DNA"/>
</dbReference>
<proteinExistence type="predicted"/>
<dbReference type="OrthoDB" id="77201at2759"/>
<dbReference type="AlphaFoldDB" id="A0A2R6NY00"/>
<keyword evidence="2" id="KW-1185">Reference proteome</keyword>
<gene>
    <name evidence="1" type="ORF">PHLCEN_2v6947</name>
</gene>